<protein>
    <submittedName>
        <fullName evidence="1">Uncharacterized protein</fullName>
    </submittedName>
</protein>
<organism evidence="1 2">
    <name type="scientific">Rhodocytophaga rosea</name>
    <dbReference type="NCBI Taxonomy" id="2704465"/>
    <lineage>
        <taxon>Bacteria</taxon>
        <taxon>Pseudomonadati</taxon>
        <taxon>Bacteroidota</taxon>
        <taxon>Cytophagia</taxon>
        <taxon>Cytophagales</taxon>
        <taxon>Rhodocytophagaceae</taxon>
        <taxon>Rhodocytophaga</taxon>
    </lineage>
</organism>
<dbReference type="Proteomes" id="UP000480178">
    <property type="component" value="Chromosome"/>
</dbReference>
<dbReference type="AlphaFoldDB" id="A0A6C0GBS1"/>
<proteinExistence type="predicted"/>
<dbReference type="KEGG" id="rhoz:GXP67_00700"/>
<keyword evidence="2" id="KW-1185">Reference proteome</keyword>
<name>A0A6C0GBS1_9BACT</name>
<reference evidence="1 2" key="1">
    <citation type="submission" date="2020-01" db="EMBL/GenBank/DDBJ databases">
        <authorList>
            <person name="Kim M.K."/>
        </authorList>
    </citation>
    <scope>NUCLEOTIDE SEQUENCE [LARGE SCALE GENOMIC DNA]</scope>
    <source>
        <strain evidence="1 2">172606-1</strain>
    </source>
</reference>
<gene>
    <name evidence="1" type="ORF">GXP67_00700</name>
</gene>
<dbReference type="RefSeq" id="WP_162441381.1">
    <property type="nucleotide sequence ID" value="NZ_CP048222.1"/>
</dbReference>
<dbReference type="EMBL" id="CP048222">
    <property type="protein sequence ID" value="QHT65294.1"/>
    <property type="molecule type" value="Genomic_DNA"/>
</dbReference>
<evidence type="ECO:0000313" key="2">
    <source>
        <dbReference type="Proteomes" id="UP000480178"/>
    </source>
</evidence>
<evidence type="ECO:0000313" key="1">
    <source>
        <dbReference type="EMBL" id="QHT65294.1"/>
    </source>
</evidence>
<sequence length="72" mass="8440">MEKLAYIHTRIQALKSEIYILLIDDLFLEYTVAEKIIEDNFLMIGGNRNPDTIKKINLKFREIKELQSLLGT</sequence>
<accession>A0A6C0GBS1</accession>